<evidence type="ECO:0000313" key="1">
    <source>
        <dbReference type="EMBL" id="ARU06153.1"/>
    </source>
</evidence>
<proteinExistence type="predicted"/>
<reference evidence="1 2" key="1">
    <citation type="submission" date="2017-05" db="EMBL/GenBank/DDBJ databases">
        <authorList>
            <person name="Song R."/>
            <person name="Chenine A.L."/>
            <person name="Ruprecht R.M."/>
        </authorList>
    </citation>
    <scope>NUCLEOTIDE SEQUENCE [LARGE SCALE GENOMIC DNA]</scope>
    <source>
        <strain evidence="1 2">DSM 26136</strain>
    </source>
</reference>
<sequence length="130" mass="14780">MGVMFTQLLKEEAHRNRALLDMARERPCLMRVKGVCRNGMQTTVAAHSNQAKHGKGAMRKANDEWSVWACYPCHVWLDQGMASREAKRKAFDEAHARQVRAWEKVAADPSEKAQSREAARWALGQLARPH</sequence>
<dbReference type="Gene3D" id="3.30.50.20">
    <property type="entry name" value="prophage-derive protein ybcO"/>
    <property type="match status" value="1"/>
</dbReference>
<dbReference type="Pfam" id="PF07102">
    <property type="entry name" value="YbcO"/>
    <property type="match status" value="1"/>
</dbReference>
<gene>
    <name evidence="1" type="ORF">CCO03_17045</name>
</gene>
<evidence type="ECO:0008006" key="3">
    <source>
        <dbReference type="Google" id="ProtNLM"/>
    </source>
</evidence>
<keyword evidence="2" id="KW-1185">Reference proteome</keyword>
<dbReference type="Proteomes" id="UP000196138">
    <property type="component" value="Chromosome"/>
</dbReference>
<dbReference type="KEGG" id="cser:CCO03_17045"/>
<dbReference type="InterPro" id="IPR010774">
    <property type="entry name" value="YbcO"/>
</dbReference>
<dbReference type="EMBL" id="CP021455">
    <property type="protein sequence ID" value="ARU06153.1"/>
    <property type="molecule type" value="Genomic_DNA"/>
</dbReference>
<name>A0A1Y0ERC0_9BURK</name>
<accession>A0A1Y0ERC0</accession>
<dbReference type="AlphaFoldDB" id="A0A1Y0ERC0"/>
<organism evidence="1 2">
    <name type="scientific">Comamonas serinivorans</name>
    <dbReference type="NCBI Taxonomy" id="1082851"/>
    <lineage>
        <taxon>Bacteria</taxon>
        <taxon>Pseudomonadati</taxon>
        <taxon>Pseudomonadota</taxon>
        <taxon>Betaproteobacteria</taxon>
        <taxon>Burkholderiales</taxon>
        <taxon>Comamonadaceae</taxon>
        <taxon>Comamonas</taxon>
    </lineage>
</organism>
<evidence type="ECO:0000313" key="2">
    <source>
        <dbReference type="Proteomes" id="UP000196138"/>
    </source>
</evidence>
<protein>
    <recommendedName>
        <fullName evidence="3">DUF1364 domain-containing protein</fullName>
    </recommendedName>
</protein>